<proteinExistence type="inferred from homology"/>
<dbReference type="InterPro" id="IPR011650">
    <property type="entry name" value="Peptidase_M20_dimer"/>
</dbReference>
<evidence type="ECO:0000313" key="5">
    <source>
        <dbReference type="Proteomes" id="UP000293360"/>
    </source>
</evidence>
<organism evidence="4 5">
    <name type="scientific">Monosporascus ibericus</name>
    <dbReference type="NCBI Taxonomy" id="155417"/>
    <lineage>
        <taxon>Eukaryota</taxon>
        <taxon>Fungi</taxon>
        <taxon>Dikarya</taxon>
        <taxon>Ascomycota</taxon>
        <taxon>Pezizomycotina</taxon>
        <taxon>Sordariomycetes</taxon>
        <taxon>Xylariomycetidae</taxon>
        <taxon>Xylariales</taxon>
        <taxon>Xylariales incertae sedis</taxon>
        <taxon>Monosporascus</taxon>
    </lineage>
</organism>
<feature type="domain" description="Peptidase M20 dimerisation" evidence="3">
    <location>
        <begin position="151"/>
        <end position="241"/>
    </location>
</feature>
<dbReference type="Gene3D" id="3.30.70.360">
    <property type="match status" value="1"/>
</dbReference>
<dbReference type="FunFam" id="3.30.70.360:FF:000004">
    <property type="entry name" value="Peptidase M20 domain-containing protein 2"/>
    <property type="match status" value="1"/>
</dbReference>
<dbReference type="GO" id="GO:0016805">
    <property type="term" value="F:dipeptidase activity"/>
    <property type="evidence" value="ECO:0007669"/>
    <property type="project" value="InterPro"/>
</dbReference>
<keyword evidence="5" id="KW-1185">Reference proteome</keyword>
<dbReference type="Gene3D" id="3.40.630.10">
    <property type="entry name" value="Zn peptidases"/>
    <property type="match status" value="2"/>
</dbReference>
<dbReference type="PANTHER" id="PTHR30575:SF4">
    <property type="entry name" value="PEPTIDASE M20 DOMAIN-CONTAINING PROTEIN 2"/>
    <property type="match status" value="1"/>
</dbReference>
<protein>
    <recommendedName>
        <fullName evidence="1">Peptidase M20 domain-containing protein 2</fullName>
    </recommendedName>
</protein>
<evidence type="ECO:0000313" key="4">
    <source>
        <dbReference type="EMBL" id="RYP02946.1"/>
    </source>
</evidence>
<sequence length="391" mass="42228">MGGIADGFVVVNHDEANSAIKDAPPNLSDISATVDGLAADLWPVNKMIHDNPEFGFQEIIAHHTLTLFMRSKSGWKVFPSAYGMATAWVAEFDTRRKWPVVFFNVEMGGGGKIKLLQAGAYKDHNVDISLMSHPGIVNDCALMRTAAYTAFTMEYFGREAHAAANPWQGINALDALITAYNALSVLRQQTMPGDVIQGSITNGGVCPNITHAYAAGNFVVRADTQARLEELKKKVDACFQAGATATGGSLKMTTTQSYADHVPNRVLGDAYRRYFNLLSPPHLIPENDDIDEIRGRTTASTDQGNVSYAMPSLHAGFSIPPGSGGNGPHNPEFAEAAGTKVAFERSLRVAKAPTGVAVDVPSQNGLLEKVKNEWKREIQQSPKNDPARPPH</sequence>
<dbReference type="SUPFAM" id="SSF53187">
    <property type="entry name" value="Zn-dependent exopeptidases"/>
    <property type="match status" value="1"/>
</dbReference>
<dbReference type="Proteomes" id="UP000293360">
    <property type="component" value="Unassembled WGS sequence"/>
</dbReference>
<evidence type="ECO:0000256" key="1">
    <source>
        <dbReference type="PIRNR" id="PIRNR037226"/>
    </source>
</evidence>
<accession>A0A4Q4T8W5</accession>
<dbReference type="EMBL" id="QJNU01000292">
    <property type="protein sequence ID" value="RYP02946.1"/>
    <property type="molecule type" value="Genomic_DNA"/>
</dbReference>
<dbReference type="OrthoDB" id="6119954at2759"/>
<evidence type="ECO:0000256" key="2">
    <source>
        <dbReference type="SAM" id="MobiDB-lite"/>
    </source>
</evidence>
<name>A0A4Q4T8W5_9PEZI</name>
<feature type="region of interest" description="Disordered" evidence="2">
    <location>
        <begin position="370"/>
        <end position="391"/>
    </location>
</feature>
<dbReference type="PANTHER" id="PTHR30575">
    <property type="entry name" value="PEPTIDASE M20"/>
    <property type="match status" value="1"/>
</dbReference>
<dbReference type="SUPFAM" id="SSF55031">
    <property type="entry name" value="Bacterial exopeptidase dimerisation domain"/>
    <property type="match status" value="1"/>
</dbReference>
<evidence type="ECO:0000259" key="3">
    <source>
        <dbReference type="Pfam" id="PF07687"/>
    </source>
</evidence>
<dbReference type="Pfam" id="PF07687">
    <property type="entry name" value="M20_dimer"/>
    <property type="match status" value="1"/>
</dbReference>
<gene>
    <name evidence="4" type="ORF">DL764_005472</name>
</gene>
<dbReference type="InterPro" id="IPR036264">
    <property type="entry name" value="Bact_exopeptidase_dim_dom"/>
</dbReference>
<dbReference type="InterPro" id="IPR052030">
    <property type="entry name" value="Peptidase_M20/M20A_hydrolases"/>
</dbReference>
<reference evidence="4 5" key="1">
    <citation type="submission" date="2018-06" db="EMBL/GenBank/DDBJ databases">
        <title>Complete Genomes of Monosporascus.</title>
        <authorList>
            <person name="Robinson A.J."/>
            <person name="Natvig D.O."/>
        </authorList>
    </citation>
    <scope>NUCLEOTIDE SEQUENCE [LARGE SCALE GENOMIC DNA]</scope>
    <source>
        <strain evidence="4 5">CBS 110550</strain>
    </source>
</reference>
<dbReference type="InterPro" id="IPR017144">
    <property type="entry name" value="Xaa-Arg_dipeptidase"/>
</dbReference>
<dbReference type="PIRSF" id="PIRSF037226">
    <property type="entry name" value="Amidohydrolase_ACY1L2_prd"/>
    <property type="match status" value="1"/>
</dbReference>
<dbReference type="AlphaFoldDB" id="A0A4Q4T8W5"/>
<comment type="similarity">
    <text evidence="1">Belongs to the peptidase M20A family.</text>
</comment>
<comment type="caution">
    <text evidence="4">The sequence shown here is derived from an EMBL/GenBank/DDBJ whole genome shotgun (WGS) entry which is preliminary data.</text>
</comment>